<feature type="domain" description="Serine aminopeptidase S33" evidence="1">
    <location>
        <begin position="41"/>
        <end position="292"/>
    </location>
</feature>
<dbReference type="OrthoDB" id="9788260at2"/>
<gene>
    <name evidence="2" type="ORF">SAMN04490244_106165</name>
</gene>
<reference evidence="2 3" key="1">
    <citation type="submission" date="2016-10" db="EMBL/GenBank/DDBJ databases">
        <authorList>
            <person name="de Groot N.N."/>
        </authorList>
    </citation>
    <scope>NUCLEOTIDE SEQUENCE [LARGE SCALE GENOMIC DNA]</scope>
    <source>
        <strain evidence="2 3">DSM 23042</strain>
    </source>
</reference>
<sequence length="311" mass="34453">MERAPYFDEVADGPDSAEAWWLRTSDSVRIRVGFWPEDGEKGTVLLFPGRTEYVEKYGRAATEFARRGFAMLAIDWRGQGLADRLLPDRLSGHVLTFPDYQRDVAAVLAVAQERGLPKPYYLVAHSMGGCVGLRALIEGLDVNAACFSAPMWGIRLARNVMPLAVSLSWLSVQLGQSHRYAPGTKGEPYVNSEPFGSNALTTDEEMFGYMARQTEAHPDLRLGGPSMGWLHEALTETRALAALPAPPVPVVTFLGSDETIVDMPRIERRMARWPGGRLEMIEGARHEVMMETPEVRNRVFDTAAAHFAGHP</sequence>
<protein>
    <submittedName>
        <fullName evidence="2">Lysophospholipase</fullName>
    </submittedName>
</protein>
<dbReference type="SUPFAM" id="SSF53474">
    <property type="entry name" value="alpha/beta-Hydrolases"/>
    <property type="match status" value="1"/>
</dbReference>
<evidence type="ECO:0000313" key="2">
    <source>
        <dbReference type="EMBL" id="SES15444.1"/>
    </source>
</evidence>
<name>A0A1H9V250_9RHOB</name>
<evidence type="ECO:0000313" key="3">
    <source>
        <dbReference type="Proteomes" id="UP000198885"/>
    </source>
</evidence>
<dbReference type="STRING" id="641238.SAMN04490244_106165"/>
<keyword evidence="3" id="KW-1185">Reference proteome</keyword>
<dbReference type="Proteomes" id="UP000198885">
    <property type="component" value="Unassembled WGS sequence"/>
</dbReference>
<dbReference type="EMBL" id="FOGU01000006">
    <property type="protein sequence ID" value="SES15444.1"/>
    <property type="molecule type" value="Genomic_DNA"/>
</dbReference>
<dbReference type="Gene3D" id="3.40.50.1820">
    <property type="entry name" value="alpha/beta hydrolase"/>
    <property type="match status" value="1"/>
</dbReference>
<dbReference type="AlphaFoldDB" id="A0A1H9V250"/>
<dbReference type="InterPro" id="IPR022742">
    <property type="entry name" value="Hydrolase_4"/>
</dbReference>
<organism evidence="2 3">
    <name type="scientific">Tranquillimonas rosea</name>
    <dbReference type="NCBI Taxonomy" id="641238"/>
    <lineage>
        <taxon>Bacteria</taxon>
        <taxon>Pseudomonadati</taxon>
        <taxon>Pseudomonadota</taxon>
        <taxon>Alphaproteobacteria</taxon>
        <taxon>Rhodobacterales</taxon>
        <taxon>Roseobacteraceae</taxon>
        <taxon>Tranquillimonas</taxon>
    </lineage>
</organism>
<dbReference type="RefSeq" id="WP_092693810.1">
    <property type="nucleotide sequence ID" value="NZ_FOGU01000006.1"/>
</dbReference>
<accession>A0A1H9V250</accession>
<evidence type="ECO:0000259" key="1">
    <source>
        <dbReference type="Pfam" id="PF12146"/>
    </source>
</evidence>
<dbReference type="InterPro" id="IPR051044">
    <property type="entry name" value="MAG_DAG_Lipase"/>
</dbReference>
<proteinExistence type="predicted"/>
<dbReference type="Pfam" id="PF12146">
    <property type="entry name" value="Hydrolase_4"/>
    <property type="match status" value="1"/>
</dbReference>
<dbReference type="PANTHER" id="PTHR11614">
    <property type="entry name" value="PHOSPHOLIPASE-RELATED"/>
    <property type="match status" value="1"/>
</dbReference>
<dbReference type="InterPro" id="IPR029058">
    <property type="entry name" value="AB_hydrolase_fold"/>
</dbReference>